<keyword evidence="1" id="KW-0418">Kinase</keyword>
<dbReference type="AlphaFoldDB" id="A0A851RJE8"/>
<name>A0A851RJE8_TYCCO</name>
<proteinExistence type="predicted"/>
<feature type="non-terminal residue" evidence="1">
    <location>
        <position position="104"/>
    </location>
</feature>
<accession>A0A851RJE8</accession>
<keyword evidence="2" id="KW-1185">Reference proteome</keyword>
<dbReference type="Proteomes" id="UP000631545">
    <property type="component" value="Unassembled WGS sequence"/>
</dbReference>
<sequence length="104" mass="11198">AGREGAAGLEERNRLGSLLGRGGFGIIWTAMRLSDKHPGLGEGFPSTGRHQPPDSIVVLLQPYGTSAPLEMMLLDKVSTGSPGVVQRLEWLELPNNIVMVLEHL</sequence>
<protein>
    <submittedName>
        <fullName evidence="1">PIM1 kinase</fullName>
    </submittedName>
</protein>
<organism evidence="1 2">
    <name type="scientific">Tychaedon coryphoeus</name>
    <name type="common">Karoo scrub-robin</name>
    <name type="synonym">Erythropygia coryphaeus</name>
    <dbReference type="NCBI Taxonomy" id="614051"/>
    <lineage>
        <taxon>Eukaryota</taxon>
        <taxon>Metazoa</taxon>
        <taxon>Chordata</taxon>
        <taxon>Craniata</taxon>
        <taxon>Vertebrata</taxon>
        <taxon>Euteleostomi</taxon>
        <taxon>Archelosauria</taxon>
        <taxon>Archosauria</taxon>
        <taxon>Dinosauria</taxon>
        <taxon>Saurischia</taxon>
        <taxon>Theropoda</taxon>
        <taxon>Coelurosauria</taxon>
        <taxon>Aves</taxon>
        <taxon>Neognathae</taxon>
        <taxon>Neoaves</taxon>
        <taxon>Telluraves</taxon>
        <taxon>Australaves</taxon>
        <taxon>Passeriformes</taxon>
        <taxon>Muscicapidae</taxon>
        <taxon>Cercotrichas</taxon>
    </lineage>
</organism>
<keyword evidence="1" id="KW-0808">Transferase</keyword>
<dbReference type="EMBL" id="WBND01004443">
    <property type="protein sequence ID" value="NXC92495.1"/>
    <property type="molecule type" value="Genomic_DNA"/>
</dbReference>
<evidence type="ECO:0000313" key="2">
    <source>
        <dbReference type="Proteomes" id="UP000631545"/>
    </source>
</evidence>
<dbReference type="GO" id="GO:0016301">
    <property type="term" value="F:kinase activity"/>
    <property type="evidence" value="ECO:0007669"/>
    <property type="project" value="UniProtKB-KW"/>
</dbReference>
<reference evidence="1" key="1">
    <citation type="submission" date="2019-09" db="EMBL/GenBank/DDBJ databases">
        <title>Bird 10,000 Genomes (B10K) Project - Family phase.</title>
        <authorList>
            <person name="Zhang G."/>
        </authorList>
    </citation>
    <scope>NUCLEOTIDE SEQUENCE</scope>
    <source>
        <strain evidence="1">OUT-0024</strain>
        <tissue evidence="1">Muscle</tissue>
    </source>
</reference>
<comment type="caution">
    <text evidence="1">The sequence shown here is derived from an EMBL/GenBank/DDBJ whole genome shotgun (WGS) entry which is preliminary data.</text>
</comment>
<feature type="non-terminal residue" evidence="1">
    <location>
        <position position="1"/>
    </location>
</feature>
<dbReference type="Gene3D" id="3.30.200.20">
    <property type="entry name" value="Phosphorylase Kinase, domain 1"/>
    <property type="match status" value="1"/>
</dbReference>
<dbReference type="InterPro" id="IPR011009">
    <property type="entry name" value="Kinase-like_dom_sf"/>
</dbReference>
<dbReference type="SUPFAM" id="SSF56112">
    <property type="entry name" value="Protein kinase-like (PK-like)"/>
    <property type="match status" value="1"/>
</dbReference>
<gene>
    <name evidence="1" type="primary">Pim1_3</name>
    <name evidence="1" type="ORF">CERCOR_R02857</name>
</gene>
<evidence type="ECO:0000313" key="1">
    <source>
        <dbReference type="EMBL" id="NXC92495.1"/>
    </source>
</evidence>